<evidence type="ECO:0000256" key="11">
    <source>
        <dbReference type="SAM" id="Phobius"/>
    </source>
</evidence>
<name>A0A368G454_ANCCA</name>
<evidence type="ECO:0000313" key="13">
    <source>
        <dbReference type="Proteomes" id="UP000252519"/>
    </source>
</evidence>
<evidence type="ECO:0000256" key="4">
    <source>
        <dbReference type="ARBA" id="ARBA00022692"/>
    </source>
</evidence>
<dbReference type="GO" id="GO:0005886">
    <property type="term" value="C:plasma membrane"/>
    <property type="evidence" value="ECO:0007669"/>
    <property type="project" value="UniProtKB-SubCell"/>
</dbReference>
<dbReference type="EMBL" id="JOJR01000355">
    <property type="protein sequence ID" value="RCN39122.1"/>
    <property type="molecule type" value="Genomic_DNA"/>
</dbReference>
<organism evidence="12 13">
    <name type="scientific">Ancylostoma caninum</name>
    <name type="common">Dog hookworm</name>
    <dbReference type="NCBI Taxonomy" id="29170"/>
    <lineage>
        <taxon>Eukaryota</taxon>
        <taxon>Metazoa</taxon>
        <taxon>Ecdysozoa</taxon>
        <taxon>Nematoda</taxon>
        <taxon>Chromadorea</taxon>
        <taxon>Rhabditida</taxon>
        <taxon>Rhabditina</taxon>
        <taxon>Rhabditomorpha</taxon>
        <taxon>Strongyloidea</taxon>
        <taxon>Ancylostomatidae</taxon>
        <taxon>Ancylostomatinae</taxon>
        <taxon>Ancylostoma</taxon>
    </lineage>
</organism>
<feature type="transmembrane region" description="Helical" evidence="11">
    <location>
        <begin position="40"/>
        <end position="59"/>
    </location>
</feature>
<accession>A0A368G454</accession>
<evidence type="ECO:0000256" key="10">
    <source>
        <dbReference type="ARBA" id="ARBA00034899"/>
    </source>
</evidence>
<evidence type="ECO:0000313" key="12">
    <source>
        <dbReference type="EMBL" id="RCN39122.1"/>
    </source>
</evidence>
<keyword evidence="3" id="KW-1003">Cell membrane</keyword>
<keyword evidence="7 11" id="KW-0472">Membrane</keyword>
<evidence type="ECO:0000256" key="2">
    <source>
        <dbReference type="ARBA" id="ARBA00004651"/>
    </source>
</evidence>
<reference evidence="12 13" key="1">
    <citation type="submission" date="2014-10" db="EMBL/GenBank/DDBJ databases">
        <title>Draft genome of the hookworm Ancylostoma caninum.</title>
        <authorList>
            <person name="Mitreva M."/>
        </authorList>
    </citation>
    <scope>NUCLEOTIDE SEQUENCE [LARGE SCALE GENOMIC DNA]</scope>
    <source>
        <strain evidence="12 13">Baltimore</strain>
    </source>
</reference>
<dbReference type="OrthoDB" id="9993532at2759"/>
<dbReference type="InterPro" id="IPR019164">
    <property type="entry name" value="TMEM147"/>
</dbReference>
<comment type="subcellular location">
    <subcellularLocation>
        <location evidence="2">Cell membrane</location>
        <topology evidence="2">Multi-pass membrane protein</topology>
    </subcellularLocation>
    <subcellularLocation>
        <location evidence="1">Endoplasmic reticulum membrane</location>
        <topology evidence="1">Multi-pass membrane protein</topology>
    </subcellularLocation>
</comment>
<keyword evidence="13" id="KW-1185">Reference proteome</keyword>
<dbReference type="PANTHER" id="PTHR12869">
    <property type="entry name" value="SMALL SEVEN TRANSMEMBRANE DOMAIN-CONTAINING PROTEIN"/>
    <property type="match status" value="1"/>
</dbReference>
<evidence type="ECO:0000256" key="3">
    <source>
        <dbReference type="ARBA" id="ARBA00022475"/>
    </source>
</evidence>
<evidence type="ECO:0000256" key="7">
    <source>
        <dbReference type="ARBA" id="ARBA00023136"/>
    </source>
</evidence>
<dbReference type="AlphaFoldDB" id="A0A368G454"/>
<comment type="similarity">
    <text evidence="8">Belongs to the TMEM147 family.</text>
</comment>
<keyword evidence="6 11" id="KW-1133">Transmembrane helix</keyword>
<keyword evidence="4 11" id="KW-0812">Transmembrane</keyword>
<evidence type="ECO:0000256" key="9">
    <source>
        <dbReference type="ARBA" id="ARBA00034846"/>
    </source>
</evidence>
<dbReference type="Pfam" id="PF09767">
    <property type="entry name" value="DUF2053"/>
    <property type="match status" value="1"/>
</dbReference>
<protein>
    <recommendedName>
        <fullName evidence="9">BOS complex subunit TMEM147</fullName>
    </recommendedName>
    <alternativeName>
        <fullName evidence="10">Transmembrane protein 147</fullName>
    </alternativeName>
</protein>
<evidence type="ECO:0000256" key="1">
    <source>
        <dbReference type="ARBA" id="ARBA00004477"/>
    </source>
</evidence>
<keyword evidence="5" id="KW-0256">Endoplasmic reticulum</keyword>
<sequence>MTFFHFINSVTLAYAPYFIAYKYTGVNEYSSFWRCAQASGGYFLTQLIKLLLLATFFPTTDTERFSFPPVCFGHCLFIYFLFGVTSRNEILASHHQQ</sequence>
<comment type="caution">
    <text evidence="12">The sequence shown here is derived from an EMBL/GenBank/DDBJ whole genome shotgun (WGS) entry which is preliminary data.</text>
</comment>
<dbReference type="Proteomes" id="UP000252519">
    <property type="component" value="Unassembled WGS sequence"/>
</dbReference>
<dbReference type="GO" id="GO:0005789">
    <property type="term" value="C:endoplasmic reticulum membrane"/>
    <property type="evidence" value="ECO:0007669"/>
    <property type="project" value="UniProtKB-SubCell"/>
</dbReference>
<dbReference type="PANTHER" id="PTHR12869:SF0">
    <property type="entry name" value="BOS COMPLEX SUBUNIT TMEM147"/>
    <property type="match status" value="1"/>
</dbReference>
<proteinExistence type="inferred from homology"/>
<evidence type="ECO:0000256" key="8">
    <source>
        <dbReference type="ARBA" id="ARBA00034739"/>
    </source>
</evidence>
<gene>
    <name evidence="12" type="ORF">ANCCAN_14967</name>
</gene>
<evidence type="ECO:0000256" key="6">
    <source>
        <dbReference type="ARBA" id="ARBA00022989"/>
    </source>
</evidence>
<feature type="transmembrane region" description="Helical" evidence="11">
    <location>
        <begin position="65"/>
        <end position="84"/>
    </location>
</feature>
<evidence type="ECO:0000256" key="5">
    <source>
        <dbReference type="ARBA" id="ARBA00022824"/>
    </source>
</evidence>
<dbReference type="STRING" id="29170.A0A368G454"/>